<name>A0AAV7C389_ENGPU</name>
<dbReference type="GO" id="GO:0016206">
    <property type="term" value="F:catechol O-methyltransferase activity"/>
    <property type="evidence" value="ECO:0007669"/>
    <property type="project" value="UniProtKB-EC"/>
</dbReference>
<dbReference type="AlphaFoldDB" id="A0AAV7C389"/>
<evidence type="ECO:0000256" key="1">
    <source>
        <dbReference type="ARBA" id="ARBA00012880"/>
    </source>
</evidence>
<accession>A0AAV7C389</accession>
<dbReference type="GO" id="GO:0032502">
    <property type="term" value="P:developmental process"/>
    <property type="evidence" value="ECO:0007669"/>
    <property type="project" value="TreeGrafter"/>
</dbReference>
<proteinExistence type="inferred from homology"/>
<evidence type="ECO:0000313" key="10">
    <source>
        <dbReference type="Proteomes" id="UP000824782"/>
    </source>
</evidence>
<feature type="transmembrane region" description="Helical" evidence="8">
    <location>
        <begin position="12"/>
        <end position="36"/>
    </location>
</feature>
<protein>
    <recommendedName>
        <fullName evidence="1">catechol O-methyltransferase</fullName>
        <ecNumber evidence="1">2.1.1.6</ecNumber>
    </recommendedName>
</protein>
<dbReference type="SUPFAM" id="SSF53335">
    <property type="entry name" value="S-adenosyl-L-methionine-dependent methyltransferases"/>
    <property type="match status" value="1"/>
</dbReference>
<dbReference type="PANTHER" id="PTHR43836">
    <property type="entry name" value="CATECHOL O-METHYLTRANSFERASE 1-RELATED"/>
    <property type="match status" value="1"/>
</dbReference>
<evidence type="ECO:0000313" key="9">
    <source>
        <dbReference type="EMBL" id="KAG8579433.1"/>
    </source>
</evidence>
<keyword evidence="2" id="KW-0489">Methyltransferase</keyword>
<keyword evidence="6" id="KW-0128">Catecholamine metabolism</keyword>
<keyword evidence="8" id="KW-0472">Membrane</keyword>
<dbReference type="Gene3D" id="3.40.50.150">
    <property type="entry name" value="Vaccinia Virus protein VP39"/>
    <property type="match status" value="1"/>
</dbReference>
<keyword evidence="10" id="KW-1185">Reference proteome</keyword>
<keyword evidence="5" id="KW-0531">Neurotransmitter degradation</keyword>
<keyword evidence="8" id="KW-0812">Transmembrane</keyword>
<evidence type="ECO:0000256" key="3">
    <source>
        <dbReference type="ARBA" id="ARBA00022679"/>
    </source>
</evidence>
<reference evidence="9" key="1">
    <citation type="thesis" date="2020" institute="ProQuest LLC" country="789 East Eisenhower Parkway, Ann Arbor, MI, USA">
        <title>Comparative Genomics and Chromosome Evolution.</title>
        <authorList>
            <person name="Mudd A.B."/>
        </authorList>
    </citation>
    <scope>NUCLEOTIDE SEQUENCE</scope>
    <source>
        <strain evidence="9">237g6f4</strain>
        <tissue evidence="9">Blood</tissue>
    </source>
</reference>
<dbReference type="PANTHER" id="PTHR43836:SF3">
    <property type="entry name" value="CATECHOL O-METHYLTRANSFERASE"/>
    <property type="match status" value="1"/>
</dbReference>
<keyword evidence="4" id="KW-0949">S-adenosyl-L-methionine</keyword>
<evidence type="ECO:0000256" key="2">
    <source>
        <dbReference type="ARBA" id="ARBA00022603"/>
    </source>
</evidence>
<comment type="caution">
    <text evidence="9">The sequence shown here is derived from an EMBL/GenBank/DDBJ whole genome shotgun (WGS) entry which is preliminary data.</text>
</comment>
<evidence type="ECO:0000256" key="5">
    <source>
        <dbReference type="ARBA" id="ARBA00022867"/>
    </source>
</evidence>
<dbReference type="GO" id="GO:0032259">
    <property type="term" value="P:methylation"/>
    <property type="evidence" value="ECO:0007669"/>
    <property type="project" value="UniProtKB-KW"/>
</dbReference>
<dbReference type="Proteomes" id="UP000824782">
    <property type="component" value="Unassembled WGS sequence"/>
</dbReference>
<dbReference type="GO" id="GO:0042417">
    <property type="term" value="P:dopamine metabolic process"/>
    <property type="evidence" value="ECO:0007669"/>
    <property type="project" value="TreeGrafter"/>
</dbReference>
<dbReference type="Pfam" id="PF01596">
    <property type="entry name" value="Methyltransf_3"/>
    <property type="match status" value="1"/>
</dbReference>
<gene>
    <name evidence="9" type="ORF">GDO81_010885</name>
</gene>
<evidence type="ECO:0000256" key="6">
    <source>
        <dbReference type="ARBA" id="ARBA00022939"/>
    </source>
</evidence>
<dbReference type="InterPro" id="IPR029063">
    <property type="entry name" value="SAM-dependent_MTases_sf"/>
</dbReference>
<dbReference type="EMBL" id="WNYA01000004">
    <property type="protein sequence ID" value="KAG8579433.1"/>
    <property type="molecule type" value="Genomic_DNA"/>
</dbReference>
<evidence type="ECO:0000256" key="4">
    <source>
        <dbReference type="ARBA" id="ARBA00022691"/>
    </source>
</evidence>
<organism evidence="9 10">
    <name type="scientific">Engystomops pustulosus</name>
    <name type="common">Tungara frog</name>
    <name type="synonym">Physalaemus pustulosus</name>
    <dbReference type="NCBI Taxonomy" id="76066"/>
    <lineage>
        <taxon>Eukaryota</taxon>
        <taxon>Metazoa</taxon>
        <taxon>Chordata</taxon>
        <taxon>Craniata</taxon>
        <taxon>Vertebrata</taxon>
        <taxon>Euteleostomi</taxon>
        <taxon>Amphibia</taxon>
        <taxon>Batrachia</taxon>
        <taxon>Anura</taxon>
        <taxon>Neobatrachia</taxon>
        <taxon>Hyloidea</taxon>
        <taxon>Leptodactylidae</taxon>
        <taxon>Leiuperinae</taxon>
        <taxon>Engystomops</taxon>
    </lineage>
</organism>
<dbReference type="EC" id="2.1.1.6" evidence="1"/>
<comment type="similarity">
    <text evidence="7">Belongs to the class I-like SAM-binding methyltransferase superfamily. Cation-dependent O-methyltransferase family.</text>
</comment>
<dbReference type="PROSITE" id="PS51682">
    <property type="entry name" value="SAM_OMT_I"/>
    <property type="match status" value="1"/>
</dbReference>
<evidence type="ECO:0000256" key="8">
    <source>
        <dbReference type="SAM" id="Phobius"/>
    </source>
</evidence>
<dbReference type="GO" id="GO:0042424">
    <property type="term" value="P:catecholamine catabolic process"/>
    <property type="evidence" value="ECO:0007669"/>
    <property type="project" value="TreeGrafter"/>
</dbReference>
<keyword evidence="8" id="KW-1133">Transmembrane helix</keyword>
<evidence type="ECO:0000256" key="7">
    <source>
        <dbReference type="ARBA" id="ARBA00023453"/>
    </source>
</evidence>
<sequence>MEMTLIGSLPFMASNYCVLVPGVLVPLTAGVAWALYRYHFRPSEAHRSVDVKTQQALRRYVLFESTHGKPDSVRQAFREYAIKDRIIKGLLFTAEQDLFLEEAAKQSYSTTMLVLGTQCGYSAIRLLQLLPSGGMLYAVEQEESMAESAEEMILVAGFKNNQFKLLCQHPVDAIHTLKSQFGVKKLDFVLVDYGCDQHVEGLLALTEVGILHPGTVILANNTDHPTSKDFLKYIEEGGGYRIVDSCQGLLGVDYVQSE</sequence>
<dbReference type="InterPro" id="IPR002935">
    <property type="entry name" value="SAM_O-MeTrfase"/>
</dbReference>
<keyword evidence="3" id="KW-0808">Transferase</keyword>